<organism evidence="1 2">
    <name type="scientific">Coemansia nantahalensis</name>
    <dbReference type="NCBI Taxonomy" id="2789366"/>
    <lineage>
        <taxon>Eukaryota</taxon>
        <taxon>Fungi</taxon>
        <taxon>Fungi incertae sedis</taxon>
        <taxon>Zoopagomycota</taxon>
        <taxon>Kickxellomycotina</taxon>
        <taxon>Kickxellomycetes</taxon>
        <taxon>Kickxellales</taxon>
        <taxon>Kickxellaceae</taxon>
        <taxon>Coemansia</taxon>
    </lineage>
</organism>
<gene>
    <name evidence="1" type="primary">DIP2_2</name>
    <name evidence="1" type="ORF">IWQ57_006209</name>
</gene>
<name>A0ACC1JKG2_9FUNG</name>
<protein>
    <submittedName>
        <fullName evidence="1">Beta transducin</fullName>
    </submittedName>
</protein>
<evidence type="ECO:0000313" key="2">
    <source>
        <dbReference type="Proteomes" id="UP001140234"/>
    </source>
</evidence>
<dbReference type="Proteomes" id="UP001140234">
    <property type="component" value="Unassembled WGS sequence"/>
</dbReference>
<accession>A0ACC1JKG2</accession>
<dbReference type="EMBL" id="JANBUJ010003401">
    <property type="protein sequence ID" value="KAJ2760805.1"/>
    <property type="molecule type" value="Genomic_DNA"/>
</dbReference>
<reference evidence="1" key="1">
    <citation type="submission" date="2022-07" db="EMBL/GenBank/DDBJ databases">
        <title>Phylogenomic reconstructions and comparative analyses of Kickxellomycotina fungi.</title>
        <authorList>
            <person name="Reynolds N.K."/>
            <person name="Stajich J.E."/>
            <person name="Barry K."/>
            <person name="Grigoriev I.V."/>
            <person name="Crous P."/>
            <person name="Smith M.E."/>
        </authorList>
    </citation>
    <scope>NUCLEOTIDE SEQUENCE</scope>
    <source>
        <strain evidence="1">CBS 109366</strain>
    </source>
</reference>
<comment type="caution">
    <text evidence="1">The sequence shown here is derived from an EMBL/GenBank/DDBJ whole genome shotgun (WGS) entry which is preliminary data.</text>
</comment>
<feature type="non-terminal residue" evidence="1">
    <location>
        <position position="1"/>
    </location>
</feature>
<proteinExistence type="predicted"/>
<sequence length="416" mass="43507">PNGKDFAVGYADGAIRLFDRANNAVNVVLNGHRGSVSALAFDATGTVLASGARDTDVVVWDVVGEVGLYRLRGHKDEITGIAFVAAGGEGALTAGAAGHIVTSSKDTLVKLWDLRVQHCVQTLTAHRSEVWALAVSGDGRLLVTGTSDADLHVWVISAEKLAEMAVDAADHGADSAAGGWEAISAYGAVRRAGASRVVELQFHPSGQYLACLGADRTVEVFRARTQAEVKKKMARRQKRQRDKAGDGAAADGEAAITAADELTSFKVVRTDAKCVSVDFDPAERDAALVGRRGGVRLLVAQSNNALHVWTVAVPPAGVTTKQANLPEPSLACSVERLGHRSEPRALALSGDNELLASAANRSLRIWNAGTGACIRTLECGTALCAAFLPGDQFVVVGTKEGTLELFDIPGAALVET</sequence>
<evidence type="ECO:0000313" key="1">
    <source>
        <dbReference type="EMBL" id="KAJ2760805.1"/>
    </source>
</evidence>
<feature type="non-terminal residue" evidence="1">
    <location>
        <position position="416"/>
    </location>
</feature>
<keyword evidence="2" id="KW-1185">Reference proteome</keyword>